<gene>
    <name evidence="2" type="ORF">CAZ10_10705</name>
</gene>
<organism evidence="2 3">
    <name type="scientific">Pseudomonas aeruginosa</name>
    <dbReference type="NCBI Taxonomy" id="287"/>
    <lineage>
        <taxon>Bacteria</taxon>
        <taxon>Pseudomonadati</taxon>
        <taxon>Pseudomonadota</taxon>
        <taxon>Gammaproteobacteria</taxon>
        <taxon>Pseudomonadales</taxon>
        <taxon>Pseudomonadaceae</taxon>
        <taxon>Pseudomonas</taxon>
    </lineage>
</organism>
<dbReference type="RefSeq" id="WP_065327379.1">
    <property type="nucleotide sequence ID" value="NZ_NFFZ01000004.1"/>
</dbReference>
<evidence type="ECO:0000313" key="2">
    <source>
        <dbReference type="EMBL" id="OTI63291.1"/>
    </source>
</evidence>
<name>A0A241XS10_PSEAI</name>
<dbReference type="Proteomes" id="UP000194857">
    <property type="component" value="Unassembled WGS sequence"/>
</dbReference>
<dbReference type="EMBL" id="NFFZ01000004">
    <property type="protein sequence ID" value="OTI63291.1"/>
    <property type="molecule type" value="Genomic_DNA"/>
</dbReference>
<evidence type="ECO:0000256" key="1">
    <source>
        <dbReference type="SAM" id="MobiDB-lite"/>
    </source>
</evidence>
<protein>
    <recommendedName>
        <fullName evidence="4">TrfA family protein</fullName>
    </recommendedName>
</protein>
<dbReference type="Pfam" id="PF07042">
    <property type="entry name" value="TrfA"/>
    <property type="match status" value="1"/>
</dbReference>
<comment type="caution">
    <text evidence="2">The sequence shown here is derived from an EMBL/GenBank/DDBJ whole genome shotgun (WGS) entry which is preliminary data.</text>
</comment>
<evidence type="ECO:0000313" key="3">
    <source>
        <dbReference type="Proteomes" id="UP000194857"/>
    </source>
</evidence>
<evidence type="ECO:0008006" key="4">
    <source>
        <dbReference type="Google" id="ProtNLM"/>
    </source>
</evidence>
<sequence length="313" mass="35786">MKNENKDAGQQQGLDLEPANPAGRRSSSGGGQRKGSALSRIEQRTHDILEKQSRKLKGWAEEIREAPNELLRSALFSAGNKNRPREHIKNGEIAAYGNCRVLYNGEELRQDDLDVWLEILHAARDQDLDQPIYFNPHDMKKELRYPYGTKHTERLKMNLTRLKATAVVLHSDRLERGVSLSLIRKFEYSDDSDEQGTPKDDMWYVELEPEIAILFGGGVYSTRIEKEQRMNLSGNLAKWLHGFYASHKDPYPVHYKTLLKNAGSRCSSDGKAKQLIKGAMDELKLSGFLKDWRMDKTGKVEVERNRFAAITQE</sequence>
<dbReference type="AlphaFoldDB" id="A0A241XS10"/>
<reference evidence="2 3" key="1">
    <citation type="submission" date="2017-05" db="EMBL/GenBank/DDBJ databases">
        <authorList>
            <person name="Song R."/>
            <person name="Chenine A.L."/>
            <person name="Ruprecht R.M."/>
        </authorList>
    </citation>
    <scope>NUCLEOTIDE SEQUENCE [LARGE SCALE GENOMIC DNA]</scope>
    <source>
        <strain evidence="2 3">S567_C10_BS</strain>
    </source>
</reference>
<proteinExistence type="predicted"/>
<dbReference type="InterPro" id="IPR010751">
    <property type="entry name" value="TrfA"/>
</dbReference>
<feature type="region of interest" description="Disordered" evidence="1">
    <location>
        <begin position="1"/>
        <end position="46"/>
    </location>
</feature>
<accession>A0A241XS10</accession>